<evidence type="ECO:0008006" key="4">
    <source>
        <dbReference type="Google" id="ProtNLM"/>
    </source>
</evidence>
<protein>
    <recommendedName>
        <fullName evidence="4">Rhomboid family intramembrane serine protease</fullName>
    </recommendedName>
</protein>
<feature type="transmembrane region" description="Helical" evidence="1">
    <location>
        <begin position="14"/>
        <end position="34"/>
    </location>
</feature>
<keyword evidence="1" id="KW-1133">Transmembrane helix</keyword>
<dbReference type="Proteomes" id="UP000296706">
    <property type="component" value="Chromosome"/>
</dbReference>
<feature type="transmembrane region" description="Helical" evidence="1">
    <location>
        <begin position="222"/>
        <end position="242"/>
    </location>
</feature>
<dbReference type="KEGG" id="hsn:DV733_01260"/>
<evidence type="ECO:0000313" key="2">
    <source>
        <dbReference type="EMBL" id="QCC49932.1"/>
    </source>
</evidence>
<evidence type="ECO:0000313" key="3">
    <source>
        <dbReference type="Proteomes" id="UP000296706"/>
    </source>
</evidence>
<keyword evidence="1" id="KW-0472">Membrane</keyword>
<proteinExistence type="predicted"/>
<dbReference type="GeneID" id="76631059"/>
<feature type="transmembrane region" description="Helical" evidence="1">
    <location>
        <begin position="254"/>
        <end position="273"/>
    </location>
</feature>
<dbReference type="OrthoDB" id="350734at2157"/>
<feature type="transmembrane region" description="Helical" evidence="1">
    <location>
        <begin position="133"/>
        <end position="154"/>
    </location>
</feature>
<dbReference type="EMBL" id="CP031310">
    <property type="protein sequence ID" value="QCC49932.1"/>
    <property type="molecule type" value="Genomic_DNA"/>
</dbReference>
<name>A0A4D6HA66_9EURY</name>
<evidence type="ECO:0000256" key="1">
    <source>
        <dbReference type="SAM" id="Phobius"/>
    </source>
</evidence>
<dbReference type="RefSeq" id="WP_049993371.1">
    <property type="nucleotide sequence ID" value="NZ_CP031310.1"/>
</dbReference>
<sequence>MELPETPQVTYQDVLKMAVLLAIPTMLAVIYYGTSLRFQQTLSLDHTNPRLYNFWTNALVHEHRPGDGHLIGNLGGYLLLVFPCWVLQIYCEQERRFWAGLGIILAIGPFIISASSYLAFYEILSFEIQNDRGFSGVVGALAGFLLMSILHTFAQKQEETVAVLSMGLYFGYLMLGFGILTNRSVVISVGVLILFGMFAGTRTTYVASAAELSEWGNKNGRLSLVLLVSILVSVLGFTASLPSDITSGGGLTNIVAHGVGILFGMAVAGSLRYHYKRSSAEESAAD</sequence>
<keyword evidence="1" id="KW-0812">Transmembrane</keyword>
<feature type="transmembrane region" description="Helical" evidence="1">
    <location>
        <begin position="97"/>
        <end position="121"/>
    </location>
</feature>
<dbReference type="AlphaFoldDB" id="A0A4D6HA66"/>
<organism evidence="2 3">
    <name type="scientific">Halapricum salinum</name>
    <dbReference type="NCBI Taxonomy" id="1457250"/>
    <lineage>
        <taxon>Archaea</taxon>
        <taxon>Methanobacteriati</taxon>
        <taxon>Methanobacteriota</taxon>
        <taxon>Stenosarchaea group</taxon>
        <taxon>Halobacteria</taxon>
        <taxon>Halobacteriales</taxon>
        <taxon>Haloarculaceae</taxon>
        <taxon>Halapricum</taxon>
    </lineage>
</organism>
<feature type="transmembrane region" description="Helical" evidence="1">
    <location>
        <begin position="70"/>
        <end position="90"/>
    </location>
</feature>
<reference evidence="2 3" key="1">
    <citation type="journal article" date="2019" name="Nat. Commun.">
        <title>A new type of DNA phosphorothioation-based antiviral system in archaea.</title>
        <authorList>
            <person name="Xiong L."/>
            <person name="Liu S."/>
            <person name="Chen S."/>
            <person name="Xiao Y."/>
            <person name="Zhu B."/>
            <person name="Gao Y."/>
            <person name="Zhang Y."/>
            <person name="Chen B."/>
            <person name="Luo J."/>
            <person name="Deng Z."/>
            <person name="Chen X."/>
            <person name="Wang L."/>
            <person name="Chen S."/>
        </authorList>
    </citation>
    <scope>NUCLEOTIDE SEQUENCE [LARGE SCALE GENOMIC DNA]</scope>
    <source>
        <strain evidence="2 3">CBA1105</strain>
    </source>
</reference>
<keyword evidence="3" id="KW-1185">Reference proteome</keyword>
<feature type="transmembrane region" description="Helical" evidence="1">
    <location>
        <begin position="186"/>
        <end position="210"/>
    </location>
</feature>
<feature type="transmembrane region" description="Helical" evidence="1">
    <location>
        <begin position="161"/>
        <end position="180"/>
    </location>
</feature>
<accession>A0A4D6HA66</accession>
<gene>
    <name evidence="2" type="ORF">DV733_01260</name>
</gene>